<dbReference type="EMBL" id="APGJ01000004">
    <property type="protein sequence ID" value="EYD72807.1"/>
    <property type="molecule type" value="Genomic_DNA"/>
</dbReference>
<protein>
    <submittedName>
        <fullName evidence="4">CBS domain protein</fullName>
    </submittedName>
</protein>
<keyword evidence="1 2" id="KW-0129">CBS domain</keyword>
<dbReference type="PANTHER" id="PTHR43080:SF26">
    <property type="entry name" value="REGULATORY PROTEIN"/>
    <property type="match status" value="1"/>
</dbReference>
<dbReference type="HOGENOM" id="CLU_040681_9_2_5"/>
<comment type="caution">
    <text evidence="4">The sequence shown here is derived from an EMBL/GenBank/DDBJ whole genome shotgun (WGS) entry which is preliminary data.</text>
</comment>
<name>A0A017HE53_9RHOB</name>
<dbReference type="STRING" id="1122180.Lokhon_01612"/>
<gene>
    <name evidence="4" type="ORF">Lokhon_01612</name>
</gene>
<dbReference type="Pfam" id="PF00571">
    <property type="entry name" value="CBS"/>
    <property type="match status" value="2"/>
</dbReference>
<keyword evidence="5" id="KW-1185">Reference proteome</keyword>
<organism evidence="4 5">
    <name type="scientific">Limimaricola hongkongensis DSM 17492</name>
    <dbReference type="NCBI Taxonomy" id="1122180"/>
    <lineage>
        <taxon>Bacteria</taxon>
        <taxon>Pseudomonadati</taxon>
        <taxon>Pseudomonadota</taxon>
        <taxon>Alphaproteobacteria</taxon>
        <taxon>Rhodobacterales</taxon>
        <taxon>Paracoccaceae</taxon>
        <taxon>Limimaricola</taxon>
    </lineage>
</organism>
<dbReference type="CDD" id="cd04629">
    <property type="entry name" value="CBS_pair_bac"/>
    <property type="match status" value="1"/>
</dbReference>
<evidence type="ECO:0000256" key="1">
    <source>
        <dbReference type="ARBA" id="ARBA00023122"/>
    </source>
</evidence>
<dbReference type="SMART" id="SM00116">
    <property type="entry name" value="CBS"/>
    <property type="match status" value="2"/>
</dbReference>
<sequence>MKPLPDIARIMTREVITVTPGTDLLRAMQLMALHGISGLPVIDAEDRLVGMLSQRDCLKAALHASYHDAQPGRAAEAMHAPVESLPADLDILSAIEKFLDSRYRRFPVLEEGRIIGILTRGDLVRALAELGGLSDP</sequence>
<dbReference type="eggNOG" id="COG0517">
    <property type="taxonomic scope" value="Bacteria"/>
</dbReference>
<dbReference type="Proteomes" id="UP000025047">
    <property type="component" value="Unassembled WGS sequence"/>
</dbReference>
<dbReference type="InterPro" id="IPR046342">
    <property type="entry name" value="CBS_dom_sf"/>
</dbReference>
<dbReference type="PROSITE" id="PS51371">
    <property type="entry name" value="CBS"/>
    <property type="match status" value="2"/>
</dbReference>
<feature type="domain" description="CBS" evidence="3">
    <location>
        <begin position="78"/>
        <end position="136"/>
    </location>
</feature>
<dbReference type="PATRIC" id="fig|1122180.6.peg.1589"/>
<evidence type="ECO:0000313" key="5">
    <source>
        <dbReference type="Proteomes" id="UP000025047"/>
    </source>
</evidence>
<dbReference type="PANTHER" id="PTHR43080">
    <property type="entry name" value="CBS DOMAIN-CONTAINING PROTEIN CBSX3, MITOCHONDRIAL"/>
    <property type="match status" value="1"/>
</dbReference>
<evidence type="ECO:0000256" key="2">
    <source>
        <dbReference type="PROSITE-ProRule" id="PRU00703"/>
    </source>
</evidence>
<proteinExistence type="predicted"/>
<evidence type="ECO:0000313" key="4">
    <source>
        <dbReference type="EMBL" id="EYD72807.1"/>
    </source>
</evidence>
<dbReference type="Gene3D" id="3.10.580.10">
    <property type="entry name" value="CBS-domain"/>
    <property type="match status" value="1"/>
</dbReference>
<reference evidence="4 5" key="1">
    <citation type="submission" date="2013-03" db="EMBL/GenBank/DDBJ databases">
        <authorList>
            <person name="Fiebig A."/>
            <person name="Goeker M."/>
            <person name="Klenk H.-P.P."/>
        </authorList>
    </citation>
    <scope>NUCLEOTIDE SEQUENCE [LARGE SCALE GENOMIC DNA]</scope>
    <source>
        <strain evidence="4 5">DSM 17492</strain>
    </source>
</reference>
<dbReference type="InterPro" id="IPR051257">
    <property type="entry name" value="Diverse_CBS-Domain"/>
</dbReference>
<dbReference type="AlphaFoldDB" id="A0A017HE53"/>
<dbReference type="InterPro" id="IPR000644">
    <property type="entry name" value="CBS_dom"/>
</dbReference>
<evidence type="ECO:0000259" key="3">
    <source>
        <dbReference type="PROSITE" id="PS51371"/>
    </source>
</evidence>
<dbReference type="SUPFAM" id="SSF54631">
    <property type="entry name" value="CBS-domain pair"/>
    <property type="match status" value="1"/>
</dbReference>
<feature type="domain" description="CBS" evidence="3">
    <location>
        <begin position="11"/>
        <end position="69"/>
    </location>
</feature>
<accession>A0A017HE53</accession>
<dbReference type="InterPro" id="IPR044729">
    <property type="entry name" value="CBS_bac"/>
</dbReference>